<accession>A0A852Z2N7</accession>
<dbReference type="EMBL" id="JACBYW010000005">
    <property type="protein sequence ID" value="NYH79525.1"/>
    <property type="molecule type" value="Genomic_DNA"/>
</dbReference>
<keyword evidence="3" id="KW-1185">Reference proteome</keyword>
<gene>
    <name evidence="2" type="ORF">FHR84_002863</name>
</gene>
<evidence type="ECO:0000313" key="3">
    <source>
        <dbReference type="Proteomes" id="UP000548304"/>
    </source>
</evidence>
<feature type="compositionally biased region" description="Low complexity" evidence="1">
    <location>
        <begin position="35"/>
        <end position="46"/>
    </location>
</feature>
<protein>
    <submittedName>
        <fullName evidence="2">Uncharacterized protein</fullName>
    </submittedName>
</protein>
<feature type="compositionally biased region" description="Low complexity" evidence="1">
    <location>
        <begin position="53"/>
        <end position="63"/>
    </location>
</feature>
<reference evidence="2 3" key="1">
    <citation type="submission" date="2020-07" db="EMBL/GenBank/DDBJ databases">
        <title>Genomic Encyclopedia of Type Strains, Phase III (KMG-III): the genomes of soil and plant-associated and newly described type strains.</title>
        <authorList>
            <person name="Whitman W."/>
        </authorList>
    </citation>
    <scope>NUCLEOTIDE SEQUENCE [LARGE SCALE GENOMIC DNA]</scope>
    <source>
        <strain evidence="2 3">CECT 8576</strain>
    </source>
</reference>
<comment type="caution">
    <text evidence="2">The sequence shown here is derived from an EMBL/GenBank/DDBJ whole genome shotgun (WGS) entry which is preliminary data.</text>
</comment>
<evidence type="ECO:0000256" key="1">
    <source>
        <dbReference type="SAM" id="MobiDB-lite"/>
    </source>
</evidence>
<name>A0A852Z2N7_9ACTN</name>
<dbReference type="Proteomes" id="UP000548304">
    <property type="component" value="Unassembled WGS sequence"/>
</dbReference>
<proteinExistence type="predicted"/>
<sequence>MAADGGHTEPGSGAEPARQSPVGGGGVAGRRGDRPAVAVRRIVPASARRERPSAAPTRRSATPGGQQRLDQEPFGIDDIGRVLAGQLR</sequence>
<evidence type="ECO:0000313" key="2">
    <source>
        <dbReference type="EMBL" id="NYH79525.1"/>
    </source>
</evidence>
<feature type="region of interest" description="Disordered" evidence="1">
    <location>
        <begin position="1"/>
        <end position="88"/>
    </location>
</feature>
<dbReference type="AlphaFoldDB" id="A0A852Z2N7"/>
<organism evidence="2 3">
    <name type="scientific">Actinopolyspora biskrensis</name>
    <dbReference type="NCBI Taxonomy" id="1470178"/>
    <lineage>
        <taxon>Bacteria</taxon>
        <taxon>Bacillati</taxon>
        <taxon>Actinomycetota</taxon>
        <taxon>Actinomycetes</taxon>
        <taxon>Actinopolysporales</taxon>
        <taxon>Actinopolysporaceae</taxon>
        <taxon>Actinopolyspora</taxon>
    </lineage>
</organism>